<feature type="chain" id="PRO_5024811418" evidence="2">
    <location>
        <begin position="20"/>
        <end position="392"/>
    </location>
</feature>
<feature type="region of interest" description="Disordered" evidence="1">
    <location>
        <begin position="168"/>
        <end position="219"/>
    </location>
</feature>
<evidence type="ECO:0000313" key="4">
    <source>
        <dbReference type="Proteomes" id="UP000326950"/>
    </source>
</evidence>
<gene>
    <name evidence="3" type="ORF">BDV40DRAFT_297408</name>
</gene>
<proteinExistence type="predicted"/>
<evidence type="ECO:0000256" key="2">
    <source>
        <dbReference type="SAM" id="SignalP"/>
    </source>
</evidence>
<feature type="region of interest" description="Disordered" evidence="1">
    <location>
        <begin position="334"/>
        <end position="392"/>
    </location>
</feature>
<protein>
    <submittedName>
        <fullName evidence="3">Uncharacterized protein</fullName>
    </submittedName>
</protein>
<feature type="signal peptide" evidence="2">
    <location>
        <begin position="1"/>
        <end position="19"/>
    </location>
</feature>
<dbReference type="Proteomes" id="UP000326950">
    <property type="component" value="Unassembled WGS sequence"/>
</dbReference>
<reference evidence="3 4" key="1">
    <citation type="submission" date="2019-04" db="EMBL/GenBank/DDBJ databases">
        <title>Friends and foes A comparative genomics study of 23 Aspergillus species from section Flavi.</title>
        <authorList>
            <consortium name="DOE Joint Genome Institute"/>
            <person name="Kjaerbolling I."/>
            <person name="Vesth T."/>
            <person name="Frisvad J.C."/>
            <person name="Nybo J.L."/>
            <person name="Theobald S."/>
            <person name="Kildgaard S."/>
            <person name="Isbrandt T."/>
            <person name="Kuo A."/>
            <person name="Sato A."/>
            <person name="Lyhne E.K."/>
            <person name="Kogle M.E."/>
            <person name="Wiebenga A."/>
            <person name="Kun R.S."/>
            <person name="Lubbers R.J."/>
            <person name="Makela M.R."/>
            <person name="Barry K."/>
            <person name="Chovatia M."/>
            <person name="Clum A."/>
            <person name="Daum C."/>
            <person name="Haridas S."/>
            <person name="He G."/>
            <person name="LaButti K."/>
            <person name="Lipzen A."/>
            <person name="Mondo S."/>
            <person name="Riley R."/>
            <person name="Salamov A."/>
            <person name="Simmons B.A."/>
            <person name="Magnuson J.K."/>
            <person name="Henrissat B."/>
            <person name="Mortensen U.H."/>
            <person name="Larsen T.O."/>
            <person name="Devries R.P."/>
            <person name="Grigoriev I.V."/>
            <person name="Machida M."/>
            <person name="Baker S.E."/>
            <person name="Andersen M.R."/>
        </authorList>
    </citation>
    <scope>NUCLEOTIDE SEQUENCE [LARGE SCALE GENOMIC DNA]</scope>
    <source>
        <strain evidence="3 4">CBS 117626</strain>
    </source>
</reference>
<dbReference type="EMBL" id="ML738599">
    <property type="protein sequence ID" value="KAE8165702.1"/>
    <property type="molecule type" value="Genomic_DNA"/>
</dbReference>
<feature type="compositionally biased region" description="Low complexity" evidence="1">
    <location>
        <begin position="193"/>
        <end position="205"/>
    </location>
</feature>
<keyword evidence="4" id="KW-1185">Reference proteome</keyword>
<name>A0A5N6V3Z1_ASPTM</name>
<dbReference type="AlphaFoldDB" id="A0A5N6V3Z1"/>
<evidence type="ECO:0000313" key="3">
    <source>
        <dbReference type="EMBL" id="KAE8165702.1"/>
    </source>
</evidence>
<keyword evidence="2" id="KW-0732">Signal</keyword>
<accession>A0A5N6V3Z1</accession>
<feature type="compositionally biased region" description="Low complexity" evidence="1">
    <location>
        <begin position="353"/>
        <end position="382"/>
    </location>
</feature>
<evidence type="ECO:0000256" key="1">
    <source>
        <dbReference type="SAM" id="MobiDB-lite"/>
    </source>
</evidence>
<organism evidence="3 4">
    <name type="scientific">Aspergillus tamarii</name>
    <dbReference type="NCBI Taxonomy" id="41984"/>
    <lineage>
        <taxon>Eukaryota</taxon>
        <taxon>Fungi</taxon>
        <taxon>Dikarya</taxon>
        <taxon>Ascomycota</taxon>
        <taxon>Pezizomycotina</taxon>
        <taxon>Eurotiomycetes</taxon>
        <taxon>Eurotiomycetidae</taxon>
        <taxon>Eurotiales</taxon>
        <taxon>Aspergillaceae</taxon>
        <taxon>Aspergillus</taxon>
        <taxon>Aspergillus subgen. Circumdati</taxon>
    </lineage>
</organism>
<dbReference type="OrthoDB" id="3780330at2759"/>
<sequence>MLLPKLYYLFLLFLGLVASSPVVLEERSLLDSRAPDLAEIVKEQKPKNVNYGDSNQAKNKEFLLYRSVVTFKDGNKVEDKHIVGLAKAGWDRMNELYNGQTNSNRANRPTVMTAMKVDNKVYLASSITGGKGNYIYQGFEDKGYDGEFTSVLNAAPDVKAALEAVSIESKEKDKKTTGKGQKTVVKVDKRTNGQQSPAGSSSGQGVTNTRKKPPTTPKIAQHAMNAGCGEVMASIEYQIDQKGAALRNKSPKPTIVAWEGEKDGKPIKNKYNGQITGQMKPPCGNKSKDGCGKNWGCKAFTGEKGMNFKVIEHVEHLTDNKIMLPGTEGFPQIVDITHPSFPEPDKYKPKKTGNNNNNRNNNNNSNNRNNNNSNNRNSGNRSQGHKTPGSTH</sequence>